<sequence length="866" mass="88776">MPELMNITPTGGTNPAYDLAYEKGTLTINKVGLTVTANDASRAYGVANPAFGITYNGFVNNDTEANLTTRPIVNTPAIPTSALGTYPLIASGGVSPNYNFTYVNGKLTITPGAATISFAAIPAKTYGNADFDAGATNNVNEPIIYTSDNAAVAVILNNKVHLTGAGTATITASLSPTSNYGQTDPVSQTLTVNKAPLTVKANNQNKTYGQANPALTINYSGFVNGETTAVLTSVATAVTLATVNSNVGNYDIVASGGLAANYQLTYVNGALTIGKALLTVTAQNASRAFGRANPAFSVTYSGLLNGDSEAVVSTPPTVSTTATATSPVGNYVLTPAGGASANYNFAYVNGTLTITPAAAVISFAALPAKTYGNADFDAGATNTVGEPIIYSSGNTAVATIVNGKIHITGAGTANITATFAANGNYSQTQPVTQTLIVNKAQLNVKADDKTKVYGAANPVLTLTYSGFVNNETQAVLTSPSTATTTATVSSSVGNYTITPSGGAASNYEVVYTNGTFTVTKAALTITAQNATRAYGAENPAFAVTYSGFVNGDNENSLSAKPAVNTIATSTSLIGNYPLVPSGAASANYNFTYVNGTLTITGGAATIAFTPLPAKTFGDADFDAGATNNVGETLTYSSSNPSVATIINGKIHITGAGTTIITAAFPAGSGYSLTQPQTQLLAVNKASQVITFAPIPLLSRGDAYSLQNVTASSGLPVTFTVGDGTLASIQGQTLTAKQIGSTTITATQGGSNNYLPATAVINPLEIRNIEGKIEVEVHRAVSPNGDGINDVFFIEGITKFPGNKVLVYNRNGVKIFEINGYDNTTKAFNGRSNINGQLQQPGTYFYVIEFVAGDKGRRASGAFVLKY</sequence>
<feature type="domain" description="MBG" evidence="1">
    <location>
        <begin position="197"/>
        <end position="272"/>
    </location>
</feature>
<dbReference type="Pfam" id="PF18676">
    <property type="entry name" value="MBG_2"/>
    <property type="match status" value="5"/>
</dbReference>
<proteinExistence type="predicted"/>
<dbReference type="Pfam" id="PF13585">
    <property type="entry name" value="CHU_C"/>
    <property type="match status" value="1"/>
</dbReference>
<dbReference type="Proteomes" id="UP001258315">
    <property type="component" value="Unassembled WGS sequence"/>
</dbReference>
<dbReference type="Gene3D" id="3.30.160.710">
    <property type="match status" value="5"/>
</dbReference>
<dbReference type="NCBIfam" id="TIGR04131">
    <property type="entry name" value="Bac_Flav_CTERM"/>
    <property type="match status" value="1"/>
</dbReference>
<keyword evidence="3" id="KW-1185">Reference proteome</keyword>
<evidence type="ECO:0000313" key="3">
    <source>
        <dbReference type="Proteomes" id="UP001258315"/>
    </source>
</evidence>
<dbReference type="Gene3D" id="2.60.40.1080">
    <property type="match status" value="1"/>
</dbReference>
<evidence type="ECO:0000313" key="2">
    <source>
        <dbReference type="EMBL" id="MDT3403699.1"/>
    </source>
</evidence>
<feature type="domain" description="MBG" evidence="1">
    <location>
        <begin position="33"/>
        <end position="108"/>
    </location>
</feature>
<name>A0ABU3GVA3_9SPHI</name>
<protein>
    <submittedName>
        <fullName evidence="2">Gliding motility-associated-like protein</fullName>
    </submittedName>
</protein>
<dbReference type="InterPro" id="IPR041286">
    <property type="entry name" value="MBG_2"/>
</dbReference>
<feature type="domain" description="MBG" evidence="1">
    <location>
        <begin position="442"/>
        <end position="517"/>
    </location>
</feature>
<feature type="domain" description="MBG" evidence="1">
    <location>
        <begin position="523"/>
        <end position="598"/>
    </location>
</feature>
<dbReference type="InterPro" id="IPR008964">
    <property type="entry name" value="Invasin/intimin_cell_adhesion"/>
</dbReference>
<dbReference type="EMBL" id="JAVLVU010000001">
    <property type="protein sequence ID" value="MDT3403699.1"/>
    <property type="molecule type" value="Genomic_DNA"/>
</dbReference>
<gene>
    <name evidence="2" type="ORF">QE417_002771</name>
</gene>
<dbReference type="SUPFAM" id="SSF49373">
    <property type="entry name" value="Invasin/intimin cell-adhesion fragments"/>
    <property type="match status" value="2"/>
</dbReference>
<comment type="caution">
    <text evidence="2">The sequence shown here is derived from an EMBL/GenBank/DDBJ whole genome shotgun (WGS) entry which is preliminary data.</text>
</comment>
<feature type="domain" description="MBG" evidence="1">
    <location>
        <begin position="278"/>
        <end position="353"/>
    </location>
</feature>
<reference evidence="3" key="1">
    <citation type="submission" date="2023-07" db="EMBL/GenBank/DDBJ databases">
        <title>Functional and genomic diversity of the sorghum phyllosphere microbiome.</title>
        <authorList>
            <person name="Shade A."/>
        </authorList>
    </citation>
    <scope>NUCLEOTIDE SEQUENCE [LARGE SCALE GENOMIC DNA]</scope>
    <source>
        <strain evidence="3">SORGH_AS_0422</strain>
    </source>
</reference>
<organism evidence="2 3">
    <name type="scientific">Mucilaginibacter terrae</name>
    <dbReference type="NCBI Taxonomy" id="1955052"/>
    <lineage>
        <taxon>Bacteria</taxon>
        <taxon>Pseudomonadati</taxon>
        <taxon>Bacteroidota</taxon>
        <taxon>Sphingobacteriia</taxon>
        <taxon>Sphingobacteriales</taxon>
        <taxon>Sphingobacteriaceae</taxon>
        <taxon>Mucilaginibacter</taxon>
    </lineage>
</organism>
<dbReference type="InterPro" id="IPR026341">
    <property type="entry name" value="T9SS_type_B"/>
</dbReference>
<evidence type="ECO:0000259" key="1">
    <source>
        <dbReference type="Pfam" id="PF18676"/>
    </source>
</evidence>
<accession>A0ABU3GVA3</accession>